<sequence>MRGTVVKLGLVLAAMLLLLSTGSIATATPATQAGEYSSDDFAYESKCRQCHAIIYAEWEGTMHFNAYLDPFYLEEVKIASEDTNGSLDEFCSRCHTPIGVVSGEIPPIDGSEMSDIAKLGVQCDFCHVVSGSNGTGNAPFTVTPGNTKWGPFDDARGNYHESEYLKLFTQSEYCGMCHQVINPVNGLVIDDTYSTWKESQYAEEDVVCQDCHMTEGITEFKANPGRAGSGAPKRDHIPLHDIVGGNTLIPPMFGAESVADMAVERLQKATTMELSAPEVASSGDEVLIDVSITNSGAGHNIPTGVSEIREMWLEVVVTDVNGNTIYNAGSVDTDGNIIDAKMLYNNVLADADGEETKSFWLAESILEDNRIGPKETVTEEHSFVMPENAAYPLTIQSTLKYRSAPQDMIDHLLGEETMVPVVDMNKMSVIIYDPSTPADERTQPEPGSASTPGFSALAAAMVLGITMYILKRK</sequence>
<dbReference type="InterPro" id="IPR023155">
    <property type="entry name" value="Cyt_c-552/4"/>
</dbReference>
<gene>
    <name evidence="3" type="ORF">SAMN04488589_0656</name>
</gene>
<dbReference type="Proteomes" id="UP000199259">
    <property type="component" value="Unassembled WGS sequence"/>
</dbReference>
<organism evidence="3 4">
    <name type="scientific">Methanolobus vulcani</name>
    <dbReference type="NCBI Taxonomy" id="38026"/>
    <lineage>
        <taxon>Archaea</taxon>
        <taxon>Methanobacteriati</taxon>
        <taxon>Methanobacteriota</taxon>
        <taxon>Stenosarchaea group</taxon>
        <taxon>Methanomicrobia</taxon>
        <taxon>Methanosarcinales</taxon>
        <taxon>Methanosarcinaceae</taxon>
        <taxon>Methanolobus</taxon>
    </lineage>
</organism>
<name>A0A7Z7B0C1_9EURY</name>
<proteinExistence type="predicted"/>
<evidence type="ECO:0000259" key="2">
    <source>
        <dbReference type="Pfam" id="PF13435"/>
    </source>
</evidence>
<dbReference type="Gene3D" id="1.10.1130.10">
    <property type="entry name" value="Flavocytochrome C3, Chain A"/>
    <property type="match status" value="1"/>
</dbReference>
<keyword evidence="1" id="KW-1133">Transmembrane helix</keyword>
<feature type="transmembrane region" description="Helical" evidence="1">
    <location>
        <begin position="453"/>
        <end position="470"/>
    </location>
</feature>
<dbReference type="InterPro" id="IPR036280">
    <property type="entry name" value="Multihaem_cyt_sf"/>
</dbReference>
<dbReference type="RefSeq" id="WP_238380701.1">
    <property type="nucleotide sequence ID" value="NZ_FNCA01000002.1"/>
</dbReference>
<keyword evidence="1" id="KW-0812">Transmembrane</keyword>
<keyword evidence="1" id="KW-0472">Membrane</keyword>
<evidence type="ECO:0000313" key="3">
    <source>
        <dbReference type="EMBL" id="SDF48319.1"/>
    </source>
</evidence>
<keyword evidence="4" id="KW-1185">Reference proteome</keyword>
<dbReference type="EMBL" id="FNCA01000002">
    <property type="protein sequence ID" value="SDF48319.1"/>
    <property type="molecule type" value="Genomic_DNA"/>
</dbReference>
<evidence type="ECO:0000313" key="4">
    <source>
        <dbReference type="Proteomes" id="UP000199259"/>
    </source>
</evidence>
<dbReference type="SUPFAM" id="SSF48695">
    <property type="entry name" value="Multiheme cytochromes"/>
    <property type="match status" value="1"/>
</dbReference>
<accession>A0A7Z7B0C1</accession>
<reference evidence="3 4" key="1">
    <citation type="submission" date="2016-10" db="EMBL/GenBank/DDBJ databases">
        <authorList>
            <person name="Varghese N."/>
            <person name="Submissions S."/>
        </authorList>
    </citation>
    <scope>NUCLEOTIDE SEQUENCE [LARGE SCALE GENOMIC DNA]</scope>
    <source>
        <strain evidence="3 4">PL 12/M</strain>
    </source>
</reference>
<dbReference type="Pfam" id="PF13435">
    <property type="entry name" value="Cytochrome_C554"/>
    <property type="match status" value="1"/>
</dbReference>
<dbReference type="AlphaFoldDB" id="A0A7Z7B0C1"/>
<feature type="domain" description="Cytochrome c-552/4" evidence="2">
    <location>
        <begin position="46"/>
        <end position="127"/>
    </location>
</feature>
<evidence type="ECO:0000256" key="1">
    <source>
        <dbReference type="SAM" id="Phobius"/>
    </source>
</evidence>
<comment type="caution">
    <text evidence="3">The sequence shown here is derived from an EMBL/GenBank/DDBJ whole genome shotgun (WGS) entry which is preliminary data.</text>
</comment>
<protein>
    <submittedName>
        <fullName evidence="3">Cytochrome c554 and c-prime</fullName>
    </submittedName>
</protein>